<dbReference type="OrthoDB" id="9862208at2"/>
<reference evidence="1 2" key="1">
    <citation type="submission" date="2017-07" db="EMBL/GenBank/DDBJ databases">
        <title>Amycolatopsis thailandensis Genome sequencing and assembly.</title>
        <authorList>
            <person name="Kaur N."/>
            <person name="Mayilraj S."/>
        </authorList>
    </citation>
    <scope>NUCLEOTIDE SEQUENCE [LARGE SCALE GENOMIC DNA]</scope>
    <source>
        <strain evidence="1 2">JCM 16380</strain>
    </source>
</reference>
<dbReference type="AlphaFoldDB" id="A0A229SDU8"/>
<name>A0A229SDU8_9PSEU</name>
<evidence type="ECO:0000313" key="1">
    <source>
        <dbReference type="EMBL" id="OXM57076.1"/>
    </source>
</evidence>
<organism evidence="1 2">
    <name type="scientific">Amycolatopsis thailandensis</name>
    <dbReference type="NCBI Taxonomy" id="589330"/>
    <lineage>
        <taxon>Bacteria</taxon>
        <taxon>Bacillati</taxon>
        <taxon>Actinomycetota</taxon>
        <taxon>Actinomycetes</taxon>
        <taxon>Pseudonocardiales</taxon>
        <taxon>Pseudonocardiaceae</taxon>
        <taxon>Amycolatopsis</taxon>
    </lineage>
</organism>
<dbReference type="EMBL" id="NMQT01000031">
    <property type="protein sequence ID" value="OXM57076.1"/>
    <property type="molecule type" value="Genomic_DNA"/>
</dbReference>
<proteinExistence type="predicted"/>
<dbReference type="Proteomes" id="UP000215223">
    <property type="component" value="Unassembled WGS sequence"/>
</dbReference>
<protein>
    <submittedName>
        <fullName evidence="1">Uncharacterized protein</fullName>
    </submittedName>
</protein>
<dbReference type="RefSeq" id="WP_093933572.1">
    <property type="nucleotide sequence ID" value="NZ_NMQT01000031.1"/>
</dbReference>
<evidence type="ECO:0000313" key="2">
    <source>
        <dbReference type="Proteomes" id="UP000215223"/>
    </source>
</evidence>
<keyword evidence="2" id="KW-1185">Reference proteome</keyword>
<accession>A0A229SDU8</accession>
<gene>
    <name evidence="1" type="ORF">CFP71_10090</name>
</gene>
<sequence>MDKAEFVAKQLHHLAPGRRAKDVVSAVRMIDNFRTVNPSPAFIQGELTKTLSRNAPFTQLEFIEQAVAKLSTRS</sequence>
<comment type="caution">
    <text evidence="1">The sequence shown here is derived from an EMBL/GenBank/DDBJ whole genome shotgun (WGS) entry which is preliminary data.</text>
</comment>